<keyword evidence="4 6" id="KW-0472">Membrane</keyword>
<evidence type="ECO:0000256" key="2">
    <source>
        <dbReference type="ARBA" id="ARBA00022692"/>
    </source>
</evidence>
<reference evidence="8 9" key="1">
    <citation type="journal article" date="2021" name="Sci. Rep.">
        <title>The genome of the diatom Chaetoceros tenuissimus carries an ancient integrated fragment of an extant virus.</title>
        <authorList>
            <person name="Hongo Y."/>
            <person name="Kimura K."/>
            <person name="Takaki Y."/>
            <person name="Yoshida Y."/>
            <person name="Baba S."/>
            <person name="Kobayashi G."/>
            <person name="Nagasaki K."/>
            <person name="Hano T."/>
            <person name="Tomaru Y."/>
        </authorList>
    </citation>
    <scope>NUCLEOTIDE SEQUENCE [LARGE SCALE GENOMIC DNA]</scope>
    <source>
        <strain evidence="8 9">NIES-3715</strain>
    </source>
</reference>
<dbReference type="PANTHER" id="PTHR23051">
    <property type="entry name" value="SOLUTE CARRIER FAMILY 35, MEMBER F5"/>
    <property type="match status" value="1"/>
</dbReference>
<evidence type="ECO:0000256" key="3">
    <source>
        <dbReference type="ARBA" id="ARBA00022989"/>
    </source>
</evidence>
<dbReference type="InterPro" id="IPR037185">
    <property type="entry name" value="EmrE-like"/>
</dbReference>
<feature type="domain" description="EamA" evidence="7">
    <location>
        <begin position="199"/>
        <end position="258"/>
    </location>
</feature>
<feature type="transmembrane region" description="Helical" evidence="6">
    <location>
        <begin position="359"/>
        <end position="377"/>
    </location>
</feature>
<evidence type="ECO:0000256" key="5">
    <source>
        <dbReference type="SAM" id="MobiDB-lite"/>
    </source>
</evidence>
<comment type="subcellular location">
    <subcellularLocation>
        <location evidence="1">Membrane</location>
        <topology evidence="1">Multi-pass membrane protein</topology>
    </subcellularLocation>
</comment>
<dbReference type="PANTHER" id="PTHR23051:SF0">
    <property type="entry name" value="SOLUTE CARRIER FAMILY 35 MEMBER F5"/>
    <property type="match status" value="1"/>
</dbReference>
<dbReference type="InterPro" id="IPR000620">
    <property type="entry name" value="EamA_dom"/>
</dbReference>
<evidence type="ECO:0000256" key="4">
    <source>
        <dbReference type="ARBA" id="ARBA00023136"/>
    </source>
</evidence>
<feature type="transmembrane region" description="Helical" evidence="6">
    <location>
        <begin position="314"/>
        <end position="334"/>
    </location>
</feature>
<evidence type="ECO:0000256" key="1">
    <source>
        <dbReference type="ARBA" id="ARBA00004141"/>
    </source>
</evidence>
<evidence type="ECO:0000313" key="8">
    <source>
        <dbReference type="EMBL" id="GFH45228.1"/>
    </source>
</evidence>
<comment type="caution">
    <text evidence="8">The sequence shown here is derived from an EMBL/GenBank/DDBJ whole genome shotgun (WGS) entry which is preliminary data.</text>
</comment>
<evidence type="ECO:0000259" key="7">
    <source>
        <dbReference type="Pfam" id="PF00892"/>
    </source>
</evidence>
<organism evidence="8 9">
    <name type="scientific">Chaetoceros tenuissimus</name>
    <dbReference type="NCBI Taxonomy" id="426638"/>
    <lineage>
        <taxon>Eukaryota</taxon>
        <taxon>Sar</taxon>
        <taxon>Stramenopiles</taxon>
        <taxon>Ochrophyta</taxon>
        <taxon>Bacillariophyta</taxon>
        <taxon>Coscinodiscophyceae</taxon>
        <taxon>Chaetocerotophycidae</taxon>
        <taxon>Chaetocerotales</taxon>
        <taxon>Chaetocerotaceae</taxon>
        <taxon>Chaetoceros</taxon>
    </lineage>
</organism>
<dbReference type="Proteomes" id="UP001054902">
    <property type="component" value="Unassembled WGS sequence"/>
</dbReference>
<dbReference type="GO" id="GO:0016020">
    <property type="term" value="C:membrane"/>
    <property type="evidence" value="ECO:0007669"/>
    <property type="project" value="UniProtKB-SubCell"/>
</dbReference>
<name>A0AAD3H045_9STRA</name>
<dbReference type="SUPFAM" id="SSF103481">
    <property type="entry name" value="Multidrug resistance efflux transporter EmrE"/>
    <property type="match status" value="2"/>
</dbReference>
<keyword evidence="9" id="KW-1185">Reference proteome</keyword>
<feature type="transmembrane region" description="Helical" evidence="6">
    <location>
        <begin position="389"/>
        <end position="410"/>
    </location>
</feature>
<dbReference type="Pfam" id="PF00892">
    <property type="entry name" value="EamA"/>
    <property type="match status" value="1"/>
</dbReference>
<feature type="transmembrane region" description="Helical" evidence="6">
    <location>
        <begin position="40"/>
        <end position="59"/>
    </location>
</feature>
<dbReference type="EMBL" id="BLLK01000020">
    <property type="protein sequence ID" value="GFH45228.1"/>
    <property type="molecule type" value="Genomic_DNA"/>
</dbReference>
<feature type="region of interest" description="Disordered" evidence="5">
    <location>
        <begin position="128"/>
        <end position="165"/>
    </location>
</feature>
<feature type="transmembrane region" description="Helical" evidence="6">
    <location>
        <begin position="214"/>
        <end position="233"/>
    </location>
</feature>
<evidence type="ECO:0000256" key="6">
    <source>
        <dbReference type="SAM" id="Phobius"/>
    </source>
</evidence>
<keyword evidence="3 6" id="KW-1133">Transmembrane helix</keyword>
<feature type="transmembrane region" description="Helical" evidence="6">
    <location>
        <begin position="7"/>
        <end position="28"/>
    </location>
</feature>
<proteinExistence type="predicted"/>
<gene>
    <name evidence="8" type="ORF">CTEN210_01702</name>
</gene>
<sequence length="468" mass="51499">MNGSYILGLFFIFAVSIIWSFASILVAWLYETQDFDSPFLLTYIGSSLFVVLIPMRLIWERRKKLSKYIKIESNDDVLHSGSTHGHIIPWKSSSRNEVGISMRGRRRVSTPDLAESLSSSNLTQSKFEIRSRARSRSSSPIRSQDVERELDMEGESTRLTPSSPSSFSFDNDVSFSSPNYLLSHQDHIQMALKIAPLWFISNYSYNLSLKYTSITSSTVLSSTGSVFTFIFALSCGDEKFTKWKFLGVAMSFCGSLLTALNDANKSQDDDGSRNSSELWGDAAGLISAVGYGGYTLLVRILCPKDENRMSMQLFLGYVGLMNALFMSPFLFWSLGSAGGTSTGDDDVNQAYGNGDSYNASQKLTGFILLCLIVKGLLDNVLSDYLWARAIILTSATVATVGLGLTIPLALLSDIFVMERTDVISAGNIMGAFLVLIGFVFVNIGEGTDESAEETSLLAQQRNNQSEIV</sequence>
<protein>
    <recommendedName>
        <fullName evidence="7">EamA domain-containing protein</fullName>
    </recommendedName>
</protein>
<keyword evidence="2 6" id="KW-0812">Transmembrane</keyword>
<feature type="transmembrane region" description="Helical" evidence="6">
    <location>
        <begin position="422"/>
        <end position="441"/>
    </location>
</feature>
<feature type="transmembrane region" description="Helical" evidence="6">
    <location>
        <begin position="283"/>
        <end position="302"/>
    </location>
</feature>
<accession>A0AAD3H045</accession>
<evidence type="ECO:0000313" key="9">
    <source>
        <dbReference type="Proteomes" id="UP001054902"/>
    </source>
</evidence>
<dbReference type="AlphaFoldDB" id="A0AAD3H045"/>